<evidence type="ECO:0000313" key="2">
    <source>
        <dbReference type="Proteomes" id="UP000652013"/>
    </source>
</evidence>
<sequence length="189" mass="19441">MSPTSAAPEAFTRAVAGLRGAAVRPEIELEEIGAPQKLAPYAFALGATVLRDGDDVATGRLILLHDPAGHDAWDGTTRLVTYITAELEADLAGDPLLPAVAWTWLTDALDTHGAGHTAIGGTITQTTSTRFGALAGPPAAVEIEIRASWTPLTDDLGDHLEAWCAMLSSTAGLPPPGVSSLTARAARGA</sequence>
<proteinExistence type="predicted"/>
<protein>
    <submittedName>
        <fullName evidence="1">Membrane protein</fullName>
    </submittedName>
</protein>
<comment type="caution">
    <text evidence="1">The sequence shown here is derived from an EMBL/GenBank/DDBJ whole genome shotgun (WGS) entry which is preliminary data.</text>
</comment>
<dbReference type="EMBL" id="BOOY01000005">
    <property type="protein sequence ID" value="GIJ01684.1"/>
    <property type="molecule type" value="Genomic_DNA"/>
</dbReference>
<keyword evidence="2" id="KW-1185">Reference proteome</keyword>
<dbReference type="Proteomes" id="UP000652013">
    <property type="component" value="Unassembled WGS sequence"/>
</dbReference>
<dbReference type="Pfam" id="PF11452">
    <property type="entry name" value="DUF3000"/>
    <property type="match status" value="1"/>
</dbReference>
<accession>A0A8J3Y564</accession>
<name>A0A8J3Y564_9ACTN</name>
<dbReference type="AlphaFoldDB" id="A0A8J3Y564"/>
<reference evidence="1" key="1">
    <citation type="submission" date="2021-01" db="EMBL/GenBank/DDBJ databases">
        <title>Whole genome shotgun sequence of Spirilliplanes yamanashiensis NBRC 15828.</title>
        <authorList>
            <person name="Komaki H."/>
            <person name="Tamura T."/>
        </authorList>
    </citation>
    <scope>NUCLEOTIDE SEQUENCE</scope>
    <source>
        <strain evidence="1">NBRC 15828</strain>
    </source>
</reference>
<dbReference type="InterPro" id="IPR021555">
    <property type="entry name" value="DUF3000"/>
</dbReference>
<dbReference type="RefSeq" id="WP_203936992.1">
    <property type="nucleotide sequence ID" value="NZ_BAAAGJ010000005.1"/>
</dbReference>
<organism evidence="1 2">
    <name type="scientific">Spirilliplanes yamanashiensis</name>
    <dbReference type="NCBI Taxonomy" id="42233"/>
    <lineage>
        <taxon>Bacteria</taxon>
        <taxon>Bacillati</taxon>
        <taxon>Actinomycetota</taxon>
        <taxon>Actinomycetes</taxon>
        <taxon>Micromonosporales</taxon>
        <taxon>Micromonosporaceae</taxon>
        <taxon>Spirilliplanes</taxon>
    </lineage>
</organism>
<evidence type="ECO:0000313" key="1">
    <source>
        <dbReference type="EMBL" id="GIJ01684.1"/>
    </source>
</evidence>
<gene>
    <name evidence="1" type="ORF">Sya03_10360</name>
</gene>